<dbReference type="Pfam" id="PF13767">
    <property type="entry name" value="DUF4168"/>
    <property type="match status" value="1"/>
</dbReference>
<accession>A0ABT4KLV9</accession>
<organism evidence="4 5">
    <name type="scientific">Sinorhizobium psoraleae</name>
    <dbReference type="NCBI Taxonomy" id="520838"/>
    <lineage>
        <taxon>Bacteria</taxon>
        <taxon>Pseudomonadati</taxon>
        <taxon>Pseudomonadota</taxon>
        <taxon>Alphaproteobacteria</taxon>
        <taxon>Hyphomicrobiales</taxon>
        <taxon>Rhizobiaceae</taxon>
        <taxon>Sinorhizobium/Ensifer group</taxon>
        <taxon>Sinorhizobium</taxon>
    </lineage>
</organism>
<evidence type="ECO:0000256" key="1">
    <source>
        <dbReference type="SAM" id="MobiDB-lite"/>
    </source>
</evidence>
<dbReference type="EMBL" id="JAPVOI010000004">
    <property type="protein sequence ID" value="MCZ4092928.1"/>
    <property type="molecule type" value="Genomic_DNA"/>
</dbReference>
<feature type="signal peptide" evidence="2">
    <location>
        <begin position="1"/>
        <end position="28"/>
    </location>
</feature>
<keyword evidence="5" id="KW-1185">Reference proteome</keyword>
<gene>
    <name evidence="4" type="ORF">O3W52_23535</name>
</gene>
<keyword evidence="2" id="KW-0732">Signal</keyword>
<feature type="domain" description="DUF4168" evidence="3">
    <location>
        <begin position="59"/>
        <end position="136"/>
    </location>
</feature>
<evidence type="ECO:0000313" key="4">
    <source>
        <dbReference type="EMBL" id="MCZ4092928.1"/>
    </source>
</evidence>
<comment type="caution">
    <text evidence="4">The sequence shown here is derived from an EMBL/GenBank/DDBJ whole genome shotgun (WGS) entry which is preliminary data.</text>
</comment>
<evidence type="ECO:0000256" key="2">
    <source>
        <dbReference type="SAM" id="SignalP"/>
    </source>
</evidence>
<feature type="region of interest" description="Disordered" evidence="1">
    <location>
        <begin position="33"/>
        <end position="58"/>
    </location>
</feature>
<feature type="chain" id="PRO_5047019465" evidence="2">
    <location>
        <begin position="29"/>
        <end position="152"/>
    </location>
</feature>
<proteinExistence type="predicted"/>
<reference evidence="4" key="1">
    <citation type="submission" date="2022-10" db="EMBL/GenBank/DDBJ databases">
        <title>Whole genome sequencing of three plant growth promoting bacteria isolated from Vachellia tortilis subsp. raddiana in Morocco.</title>
        <authorList>
            <person name="Hnini M."/>
            <person name="Zouagui R."/>
            <person name="Zouagui H."/>
            <person name="Chemao Elfihri M.-W."/>
            <person name="Ibrahimi A."/>
            <person name="Sbabou L."/>
            <person name="Aurag J."/>
        </authorList>
    </citation>
    <scope>NUCLEOTIDE SEQUENCE</scope>
    <source>
        <strain evidence="4">LMR678</strain>
    </source>
</reference>
<sequence>MNMITRYTPVATLTAAAFSLMVFSPASALEMAQAQQTQPQAQQTQPMQGQPDSTGAAVSDQKIEAFAVAYLQVDKVRQEYSAKIEATPDEAAKQKLQTEASQQMVQAVEASPDISVEEYTSILTAAQNDPALAKKVQEKIQTSAPAQAPAQQ</sequence>
<dbReference type="Proteomes" id="UP001079430">
    <property type="component" value="Unassembled WGS sequence"/>
</dbReference>
<evidence type="ECO:0000313" key="5">
    <source>
        <dbReference type="Proteomes" id="UP001079430"/>
    </source>
</evidence>
<feature type="compositionally biased region" description="Low complexity" evidence="1">
    <location>
        <begin position="33"/>
        <end position="51"/>
    </location>
</feature>
<dbReference type="InterPro" id="IPR025433">
    <property type="entry name" value="DUF4168"/>
</dbReference>
<evidence type="ECO:0000259" key="3">
    <source>
        <dbReference type="Pfam" id="PF13767"/>
    </source>
</evidence>
<dbReference type="RefSeq" id="WP_269284645.1">
    <property type="nucleotide sequence ID" value="NZ_JAPVOI010000004.1"/>
</dbReference>
<name>A0ABT4KLV9_9HYPH</name>
<protein>
    <submittedName>
        <fullName evidence="4">DUF4168 domain-containing protein</fullName>
    </submittedName>
</protein>